<keyword evidence="2" id="KW-1185">Reference proteome</keyword>
<reference evidence="1 2" key="1">
    <citation type="journal article" date="2012" name="J. Bacteriol.">
        <title>Genome Sequence of Pectin-Degrading Alishewanella agri, Isolated from Landfill Soil.</title>
        <authorList>
            <person name="Kim J."/>
            <person name="Jung J."/>
            <person name="Sung J.S."/>
            <person name="Chun J."/>
            <person name="Park W."/>
        </authorList>
    </citation>
    <scope>NUCLEOTIDE SEQUENCE [LARGE SCALE GENOMIC DNA]</scope>
    <source>
        <strain evidence="1 2">BL06</strain>
    </source>
</reference>
<dbReference type="eggNOG" id="ENOG502Z9I7">
    <property type="taxonomic scope" value="Bacteria"/>
</dbReference>
<proteinExistence type="predicted"/>
<dbReference type="RefSeq" id="WP_008984094.1">
    <property type="nucleotide sequence ID" value="NZ_AKKU01000011.1"/>
</dbReference>
<dbReference type="EMBL" id="AKKU01000011">
    <property type="protein sequence ID" value="EIW89614.1"/>
    <property type="molecule type" value="Genomic_DNA"/>
</dbReference>
<gene>
    <name evidence="1" type="ORF">AGRI_05912</name>
</gene>
<accession>I9P451</accession>
<evidence type="ECO:0008006" key="3">
    <source>
        <dbReference type="Google" id="ProtNLM"/>
    </source>
</evidence>
<comment type="caution">
    <text evidence="1">The sequence shown here is derived from an EMBL/GenBank/DDBJ whole genome shotgun (WGS) entry which is preliminary data.</text>
</comment>
<sequence length="573" mass="61190">MKKTLIAAAVVAAGVAGYYFLKPSSATQLDFPELAYIPADTVLMSAQLTPLDIVSYLKSLGLSPEMYLNPEMNEVYSQLAAESSSAGKFGIALLQNYLQALSEPESFVQKTGIAAQTRSLTYMVGAAPVIRFELADEAAFWAMFEQAATNSGLASEQQNLNGHNFRSYSLDEQLAGAQLLVSVERGWGTIALHHSALSESHRAESLALQQPASNLLNSGKLQAMVKQYQLKADGIGYLSTEQLAQALTTTDGNQLARDLQLTFSEGLPEALQVWHTPACQADMAMLSKTWPGLVMDAELVEQAPGKLHMRSKMLFPTTSQIALEGLQGLQGFIPASLNGGLPDSMFYMGLGAEISQLTPAVSKLWAGMTDLSVSCEPLVAVQQQMKAQNPLMMLAMAGMAANGLQGLSVTINDFSLDPATGQPNQADALLTLSADNPQALLTNAQATLPPLAGITLPAAGEEVSVAELFPPVAMLGLDVRLQATDKHLLLYVGEKAKTQAATIAKEPLSKNGLFSFGMDYQQFFSAMAKMSELSGQPLPAELESMLKTNMQMGMSFAIDRHGIVINSDAKVGE</sequence>
<evidence type="ECO:0000313" key="2">
    <source>
        <dbReference type="Proteomes" id="UP000035062"/>
    </source>
</evidence>
<evidence type="ECO:0000313" key="1">
    <source>
        <dbReference type="EMBL" id="EIW89614.1"/>
    </source>
</evidence>
<dbReference type="STRING" id="1195246.AGRI_05912"/>
<organism evidence="1 2">
    <name type="scientific">Alishewanella agri BL06</name>
    <dbReference type="NCBI Taxonomy" id="1195246"/>
    <lineage>
        <taxon>Bacteria</taxon>
        <taxon>Pseudomonadati</taxon>
        <taxon>Pseudomonadota</taxon>
        <taxon>Gammaproteobacteria</taxon>
        <taxon>Alteromonadales</taxon>
        <taxon>Alteromonadaceae</taxon>
        <taxon>Alishewanella</taxon>
    </lineage>
</organism>
<protein>
    <recommendedName>
        <fullName evidence="3">DUF3352 domain-containing protein</fullName>
    </recommendedName>
</protein>
<dbReference type="AlphaFoldDB" id="I9P451"/>
<dbReference type="Proteomes" id="UP000035062">
    <property type="component" value="Unassembled WGS sequence"/>
</dbReference>
<dbReference type="PATRIC" id="fig|1195246.3.peg.1168"/>
<name>I9P451_9ALTE</name>